<comment type="caution">
    <text evidence="2">The sequence shown here is derived from an EMBL/GenBank/DDBJ whole genome shotgun (WGS) entry which is preliminary data.</text>
</comment>
<keyword evidence="3" id="KW-1185">Reference proteome</keyword>
<gene>
    <name evidence="2" type="ORF">FHU37_001230</name>
</gene>
<reference evidence="2 3" key="1">
    <citation type="submission" date="2020-07" db="EMBL/GenBank/DDBJ databases">
        <title>Sequencing the genomes of 1000 actinobacteria strains.</title>
        <authorList>
            <person name="Klenk H.-P."/>
        </authorList>
    </citation>
    <scope>NUCLEOTIDE SEQUENCE [LARGE SCALE GENOMIC DNA]</scope>
    <source>
        <strain evidence="2 3">DSM 42178</strain>
    </source>
</reference>
<evidence type="ECO:0000313" key="2">
    <source>
        <dbReference type="EMBL" id="NYI04287.1"/>
    </source>
</evidence>
<organism evidence="2 3">
    <name type="scientific">Allostreptomyces psammosilenae</name>
    <dbReference type="NCBI Taxonomy" id="1892865"/>
    <lineage>
        <taxon>Bacteria</taxon>
        <taxon>Bacillati</taxon>
        <taxon>Actinomycetota</taxon>
        <taxon>Actinomycetes</taxon>
        <taxon>Kitasatosporales</taxon>
        <taxon>Streptomycetaceae</taxon>
        <taxon>Allostreptomyces</taxon>
    </lineage>
</organism>
<dbReference type="InterPro" id="IPR036866">
    <property type="entry name" value="RibonucZ/Hydroxyglut_hydro"/>
</dbReference>
<dbReference type="AlphaFoldDB" id="A0A852ZS42"/>
<dbReference type="SUPFAM" id="SSF56281">
    <property type="entry name" value="Metallo-hydrolase/oxidoreductase"/>
    <property type="match status" value="1"/>
</dbReference>
<accession>A0A852ZS42</accession>
<feature type="compositionally biased region" description="Pro residues" evidence="1">
    <location>
        <begin position="132"/>
        <end position="143"/>
    </location>
</feature>
<dbReference type="Gene3D" id="3.60.15.10">
    <property type="entry name" value="Ribonuclease Z/Hydroxyacylglutathione hydrolase-like"/>
    <property type="match status" value="1"/>
</dbReference>
<name>A0A852ZS42_9ACTN</name>
<protein>
    <submittedName>
        <fullName evidence="2">Uncharacterized protein</fullName>
    </submittedName>
</protein>
<feature type="region of interest" description="Disordered" evidence="1">
    <location>
        <begin position="127"/>
        <end position="153"/>
    </location>
</feature>
<evidence type="ECO:0000313" key="3">
    <source>
        <dbReference type="Proteomes" id="UP000567795"/>
    </source>
</evidence>
<dbReference type="Proteomes" id="UP000567795">
    <property type="component" value="Unassembled WGS sequence"/>
</dbReference>
<sequence length="153" mass="16188">MLFAGDHPCHWAGPLERVIAAAERILGLGPEVVVPGHGGLLDAAGVREHIGYLERLRDHAADCFERGVDLPEATARFLADGGFELGLPERVLITLATEYRHLRGGDERPDLVAAVGAAARLAWEWEHHPSRSPGPAPSGPEPSAPGGGRSFAA</sequence>
<dbReference type="EMBL" id="JACBZD010000001">
    <property type="protein sequence ID" value="NYI04287.1"/>
    <property type="molecule type" value="Genomic_DNA"/>
</dbReference>
<evidence type="ECO:0000256" key="1">
    <source>
        <dbReference type="SAM" id="MobiDB-lite"/>
    </source>
</evidence>
<proteinExistence type="predicted"/>
<dbReference type="RefSeq" id="WP_246449607.1">
    <property type="nucleotide sequence ID" value="NZ_JACBZD010000001.1"/>
</dbReference>